<evidence type="ECO:0000256" key="3">
    <source>
        <dbReference type="ARBA" id="ARBA00022691"/>
    </source>
</evidence>
<feature type="domain" description="O-methyltransferase C-terminal" evidence="4">
    <location>
        <begin position="209"/>
        <end position="413"/>
    </location>
</feature>
<dbReference type="AlphaFoldDB" id="A0A9P6CF95"/>
<name>A0A9P6CF95_9AGAR</name>
<dbReference type="SUPFAM" id="SSF46785">
    <property type="entry name" value="Winged helix' DNA-binding domain"/>
    <property type="match status" value="1"/>
</dbReference>
<dbReference type="SUPFAM" id="SSF53335">
    <property type="entry name" value="S-adenosyl-L-methionine-dependent methyltransferases"/>
    <property type="match status" value="1"/>
</dbReference>
<dbReference type="PROSITE" id="PS51683">
    <property type="entry name" value="SAM_OMT_II"/>
    <property type="match status" value="1"/>
</dbReference>
<dbReference type="InterPro" id="IPR001077">
    <property type="entry name" value="COMT_C"/>
</dbReference>
<protein>
    <submittedName>
        <fullName evidence="6">O-methyltransferase-domain-containing protein</fullName>
    </submittedName>
</protein>
<dbReference type="InterPro" id="IPR036390">
    <property type="entry name" value="WH_DNA-bd_sf"/>
</dbReference>
<dbReference type="InterPro" id="IPR036388">
    <property type="entry name" value="WH-like_DNA-bd_sf"/>
</dbReference>
<dbReference type="Gene3D" id="1.10.10.10">
    <property type="entry name" value="Winged helix-like DNA-binding domain superfamily/Winged helix DNA-binding domain"/>
    <property type="match status" value="1"/>
</dbReference>
<dbReference type="Gene3D" id="3.40.50.150">
    <property type="entry name" value="Vaccinia Virus protein VP39"/>
    <property type="match status" value="1"/>
</dbReference>
<dbReference type="InterPro" id="IPR029063">
    <property type="entry name" value="SAM-dependent_MTases_sf"/>
</dbReference>
<evidence type="ECO:0000313" key="7">
    <source>
        <dbReference type="Proteomes" id="UP000807353"/>
    </source>
</evidence>
<keyword evidence="7" id="KW-1185">Reference proteome</keyword>
<keyword evidence="2" id="KW-0808">Transferase</keyword>
<reference evidence="6" key="1">
    <citation type="submission" date="2020-11" db="EMBL/GenBank/DDBJ databases">
        <authorList>
            <consortium name="DOE Joint Genome Institute"/>
            <person name="Ahrendt S."/>
            <person name="Riley R."/>
            <person name="Andreopoulos W."/>
            <person name="Labutti K."/>
            <person name="Pangilinan J."/>
            <person name="Ruiz-Duenas F.J."/>
            <person name="Barrasa J.M."/>
            <person name="Sanchez-Garcia M."/>
            <person name="Camarero S."/>
            <person name="Miyauchi S."/>
            <person name="Serrano A."/>
            <person name="Linde D."/>
            <person name="Babiker R."/>
            <person name="Drula E."/>
            <person name="Ayuso-Fernandez I."/>
            <person name="Pacheco R."/>
            <person name="Padilla G."/>
            <person name="Ferreira P."/>
            <person name="Barriuso J."/>
            <person name="Kellner H."/>
            <person name="Castanera R."/>
            <person name="Alfaro M."/>
            <person name="Ramirez L."/>
            <person name="Pisabarro A.G."/>
            <person name="Kuo A."/>
            <person name="Tritt A."/>
            <person name="Lipzen A."/>
            <person name="He G."/>
            <person name="Yan M."/>
            <person name="Ng V."/>
            <person name="Cullen D."/>
            <person name="Martin F."/>
            <person name="Rosso M.-N."/>
            <person name="Henrissat B."/>
            <person name="Hibbett D."/>
            <person name="Martinez A.T."/>
            <person name="Grigoriev I.V."/>
        </authorList>
    </citation>
    <scope>NUCLEOTIDE SEQUENCE</scope>
    <source>
        <strain evidence="6">CBS 247.69</strain>
    </source>
</reference>
<comment type="caution">
    <text evidence="6">The sequence shown here is derived from an EMBL/GenBank/DDBJ whole genome shotgun (WGS) entry which is preliminary data.</text>
</comment>
<dbReference type="Proteomes" id="UP000807353">
    <property type="component" value="Unassembled WGS sequence"/>
</dbReference>
<dbReference type="GO" id="GO:0032259">
    <property type="term" value="P:methylation"/>
    <property type="evidence" value="ECO:0007669"/>
    <property type="project" value="UniProtKB-KW"/>
</dbReference>
<accession>A0A9P6CF95</accession>
<keyword evidence="1" id="KW-0489">Methyltransferase</keyword>
<organism evidence="6 7">
    <name type="scientific">Collybia nuda</name>
    <dbReference type="NCBI Taxonomy" id="64659"/>
    <lineage>
        <taxon>Eukaryota</taxon>
        <taxon>Fungi</taxon>
        <taxon>Dikarya</taxon>
        <taxon>Basidiomycota</taxon>
        <taxon>Agaricomycotina</taxon>
        <taxon>Agaricomycetes</taxon>
        <taxon>Agaricomycetidae</taxon>
        <taxon>Agaricales</taxon>
        <taxon>Tricholomatineae</taxon>
        <taxon>Clitocybaceae</taxon>
        <taxon>Collybia</taxon>
    </lineage>
</organism>
<gene>
    <name evidence="6" type="ORF">BDZ94DRAFT_1266858</name>
</gene>
<evidence type="ECO:0000256" key="2">
    <source>
        <dbReference type="ARBA" id="ARBA00022679"/>
    </source>
</evidence>
<dbReference type="EMBL" id="MU150306">
    <property type="protein sequence ID" value="KAF9460000.1"/>
    <property type="molecule type" value="Genomic_DNA"/>
</dbReference>
<feature type="domain" description="O-methyltransferase dimerisation" evidence="5">
    <location>
        <begin position="87"/>
        <end position="155"/>
    </location>
</feature>
<dbReference type="PANTHER" id="PTHR43712:SF2">
    <property type="entry name" value="O-METHYLTRANSFERASE CICE"/>
    <property type="match status" value="1"/>
</dbReference>
<evidence type="ECO:0000259" key="5">
    <source>
        <dbReference type="Pfam" id="PF08100"/>
    </source>
</evidence>
<dbReference type="InterPro" id="IPR016461">
    <property type="entry name" value="COMT-like"/>
</dbReference>
<dbReference type="PANTHER" id="PTHR43712">
    <property type="entry name" value="PUTATIVE (AFU_ORTHOLOGUE AFUA_4G14580)-RELATED"/>
    <property type="match status" value="1"/>
</dbReference>
<proteinExistence type="predicted"/>
<dbReference type="OrthoDB" id="2410195at2759"/>
<evidence type="ECO:0000256" key="1">
    <source>
        <dbReference type="ARBA" id="ARBA00022603"/>
    </source>
</evidence>
<dbReference type="GO" id="GO:0008171">
    <property type="term" value="F:O-methyltransferase activity"/>
    <property type="evidence" value="ECO:0007669"/>
    <property type="project" value="InterPro"/>
</dbReference>
<sequence>MNTREQVDALLSLIKDSAYKALDEYEKHGQEAPTLDSLVTHPLDVEVNTVDLKRIIRTLEGACDQLCSTLAPPAHTVVNRGQELYWSCLGVAVRSRIADALADHPRGLSAQELSDITKVDAVKLTSILRLLATRHCFKEIDTGVFANNRLSLMLHSNEPVSSFIDLLKEPSQAAASLRACLEDPEYGPSKSLYKSPFMYSIKDQGLYTSLYDSITRNPERRKVLGTGMIGMNFVMGTLSVIPIYPWKEYATVCDVGSGIGAFSQSLVKSFPSMRVTLHDTPETINLSKDIWAKSNPDAVVSGHISFAPGNFLEEIPVKNQDIYYLRNIIHNWPDKEALSILKNIRNAMGPHSRVLIHDYVMRPLNRCEPNDLDTAPEPLLPNYGGGQVRLYNQDVSMLLLYNSKERTVSEVSSLGREASSKLEKFWDLGDTSVLEYVAS</sequence>
<dbReference type="Pfam" id="PF08100">
    <property type="entry name" value="Dimerisation"/>
    <property type="match status" value="1"/>
</dbReference>
<dbReference type="InterPro" id="IPR012967">
    <property type="entry name" value="COMT_dimerisation"/>
</dbReference>
<evidence type="ECO:0000259" key="4">
    <source>
        <dbReference type="Pfam" id="PF00891"/>
    </source>
</evidence>
<dbReference type="Pfam" id="PF00891">
    <property type="entry name" value="Methyltransf_2"/>
    <property type="match status" value="1"/>
</dbReference>
<evidence type="ECO:0000313" key="6">
    <source>
        <dbReference type="EMBL" id="KAF9460000.1"/>
    </source>
</evidence>
<keyword evidence="3" id="KW-0949">S-adenosyl-L-methionine</keyword>